<gene>
    <name evidence="2" type="ORF">S12H4_46819</name>
</gene>
<dbReference type="PROSITE" id="PS50017">
    <property type="entry name" value="DEATH_DOMAIN"/>
    <property type="match status" value="1"/>
</dbReference>
<dbReference type="AlphaFoldDB" id="X1V0D5"/>
<evidence type="ECO:0000313" key="2">
    <source>
        <dbReference type="EMBL" id="GAJ05621.1"/>
    </source>
</evidence>
<protein>
    <recommendedName>
        <fullName evidence="1">Death domain-containing protein</fullName>
    </recommendedName>
</protein>
<name>X1V0D5_9ZZZZ</name>
<accession>X1V0D5</accession>
<dbReference type="InterPro" id="IPR000488">
    <property type="entry name" value="Death_dom"/>
</dbReference>
<dbReference type="EMBL" id="BARW01029089">
    <property type="protein sequence ID" value="GAJ05621.1"/>
    <property type="molecule type" value="Genomic_DNA"/>
</dbReference>
<reference evidence="2" key="1">
    <citation type="journal article" date="2014" name="Front. Microbiol.">
        <title>High frequency of phylogenetically diverse reductive dehalogenase-homologous genes in deep subseafloor sedimentary metagenomes.</title>
        <authorList>
            <person name="Kawai M."/>
            <person name="Futagami T."/>
            <person name="Toyoda A."/>
            <person name="Takaki Y."/>
            <person name="Nishi S."/>
            <person name="Hori S."/>
            <person name="Arai W."/>
            <person name="Tsubouchi T."/>
            <person name="Morono Y."/>
            <person name="Uchiyama I."/>
            <person name="Ito T."/>
            <person name="Fujiyama A."/>
            <person name="Inagaki F."/>
            <person name="Takami H."/>
        </authorList>
    </citation>
    <scope>NUCLEOTIDE SEQUENCE</scope>
    <source>
        <strain evidence="2">Expedition CK06-06</strain>
    </source>
</reference>
<evidence type="ECO:0000259" key="1">
    <source>
        <dbReference type="PROSITE" id="PS50017"/>
    </source>
</evidence>
<sequence>MNEKEIDTIVLRDGLRELDLQIKLLKSWVEEEVWAEAWVHARNLEKLMQGMRKVFTRLQKGGG</sequence>
<organism evidence="2">
    <name type="scientific">marine sediment metagenome</name>
    <dbReference type="NCBI Taxonomy" id="412755"/>
    <lineage>
        <taxon>unclassified sequences</taxon>
        <taxon>metagenomes</taxon>
        <taxon>ecological metagenomes</taxon>
    </lineage>
</organism>
<dbReference type="GO" id="GO:0007165">
    <property type="term" value="P:signal transduction"/>
    <property type="evidence" value="ECO:0007669"/>
    <property type="project" value="InterPro"/>
</dbReference>
<feature type="domain" description="Death" evidence="1">
    <location>
        <begin position="1"/>
        <end position="54"/>
    </location>
</feature>
<proteinExistence type="predicted"/>
<comment type="caution">
    <text evidence="2">The sequence shown here is derived from an EMBL/GenBank/DDBJ whole genome shotgun (WGS) entry which is preliminary data.</text>
</comment>